<reference evidence="1 2" key="2">
    <citation type="journal article" date="2022" name="Mol. Ecol. Resour.">
        <title>The genomes of chicory, endive, great burdock and yacon provide insights into Asteraceae paleo-polyploidization history and plant inulin production.</title>
        <authorList>
            <person name="Fan W."/>
            <person name="Wang S."/>
            <person name="Wang H."/>
            <person name="Wang A."/>
            <person name="Jiang F."/>
            <person name="Liu H."/>
            <person name="Zhao H."/>
            <person name="Xu D."/>
            <person name="Zhang Y."/>
        </authorList>
    </citation>
    <scope>NUCLEOTIDE SEQUENCE [LARGE SCALE GENOMIC DNA]</scope>
    <source>
        <strain evidence="2">cv. Punajuju</strain>
        <tissue evidence="1">Leaves</tissue>
    </source>
</reference>
<proteinExistence type="predicted"/>
<dbReference type="EMBL" id="CM042013">
    <property type="protein sequence ID" value="KAI3738855.1"/>
    <property type="molecule type" value="Genomic_DNA"/>
</dbReference>
<accession>A0ACB9CX41</accession>
<sequence length="723" mass="82400">MSWKSPNDAMPWVGLYVFLASLVCILAMAVDAFNGFRQRKLWFPCRFFTINAASITLIAISMKLPVDLNDYRVENADNLAKIVSIIFLVTMLANSLPSLGLMDDRELLMNMVASGILIITITVNFWIQFSTTAPFITSISLLIYIFPILWPFSVALTVSTSRRNSQDRYKELHKLASNCQEINFSYKGLTRYVKNYWMIAETGNPQFAIACSPVSSAFGVICSFLAFISFLDLIFIRRKIPEFFYNGTDYKWSIKLIVILQFIGAIIGSIAPIFRCLTATSHFNLSKKWSKNHLNVFRVERYWIQKLQLWKRSHVPSHIPGRSCKKVFEYVKNMILNLCIALQIMVVVFCKTICLVPRSFLIFFSCCGNFCKSLMKRFKEEPNASNSNVISDVEEYTPYVLQTEVEKLSKRILKNALNSITELLHESEEKEPRNLMKLLNKSTGFYGVLQFDNDQVPPLHQEKIPNCWSLVAVTLTAIALALPQIGNDHVKGLLASMREGLNFVTHTEESLNANDDLLKARKAARRVWTDVELYGTWLQIDLQNKARKGKTSKEILQWLGDEAVKIVIQFMIFKNESLDHSLGNFIAATSMYRISQTIVIQCNERENWPTDKEIFELISTIIADLLLACFTNLPRVIIIKCHVDAIEKREESVRTAAQLLGKSNKILKILKARQLPNLDMDSMPYIEKWHALPKNQMPNGCSSSARIQPASSSSSESFVVTIE</sequence>
<evidence type="ECO:0000313" key="1">
    <source>
        <dbReference type="EMBL" id="KAI3738855.1"/>
    </source>
</evidence>
<keyword evidence="2" id="KW-1185">Reference proteome</keyword>
<reference evidence="2" key="1">
    <citation type="journal article" date="2022" name="Mol. Ecol. Resour.">
        <title>The genomes of chicory, endive, great burdock and yacon provide insights into Asteraceae palaeo-polyploidization history and plant inulin production.</title>
        <authorList>
            <person name="Fan W."/>
            <person name="Wang S."/>
            <person name="Wang H."/>
            <person name="Wang A."/>
            <person name="Jiang F."/>
            <person name="Liu H."/>
            <person name="Zhao H."/>
            <person name="Xu D."/>
            <person name="Zhang Y."/>
        </authorList>
    </citation>
    <scope>NUCLEOTIDE SEQUENCE [LARGE SCALE GENOMIC DNA]</scope>
    <source>
        <strain evidence="2">cv. Punajuju</strain>
    </source>
</reference>
<dbReference type="Proteomes" id="UP001055811">
    <property type="component" value="Linkage Group LG05"/>
</dbReference>
<evidence type="ECO:0000313" key="2">
    <source>
        <dbReference type="Proteomes" id="UP001055811"/>
    </source>
</evidence>
<name>A0ACB9CX41_CICIN</name>
<comment type="caution">
    <text evidence="1">The sequence shown here is derived from an EMBL/GenBank/DDBJ whole genome shotgun (WGS) entry which is preliminary data.</text>
</comment>
<protein>
    <submittedName>
        <fullName evidence="1">Uncharacterized protein</fullName>
    </submittedName>
</protein>
<organism evidence="1 2">
    <name type="scientific">Cichorium intybus</name>
    <name type="common">Chicory</name>
    <dbReference type="NCBI Taxonomy" id="13427"/>
    <lineage>
        <taxon>Eukaryota</taxon>
        <taxon>Viridiplantae</taxon>
        <taxon>Streptophyta</taxon>
        <taxon>Embryophyta</taxon>
        <taxon>Tracheophyta</taxon>
        <taxon>Spermatophyta</taxon>
        <taxon>Magnoliopsida</taxon>
        <taxon>eudicotyledons</taxon>
        <taxon>Gunneridae</taxon>
        <taxon>Pentapetalae</taxon>
        <taxon>asterids</taxon>
        <taxon>campanulids</taxon>
        <taxon>Asterales</taxon>
        <taxon>Asteraceae</taxon>
        <taxon>Cichorioideae</taxon>
        <taxon>Cichorieae</taxon>
        <taxon>Cichoriinae</taxon>
        <taxon>Cichorium</taxon>
    </lineage>
</organism>
<gene>
    <name evidence="1" type="ORF">L2E82_29051</name>
</gene>